<keyword evidence="2" id="KW-1185">Reference proteome</keyword>
<proteinExistence type="predicted"/>
<dbReference type="EMBL" id="QGKV02000649">
    <property type="protein sequence ID" value="KAF3576502.1"/>
    <property type="molecule type" value="Genomic_DNA"/>
</dbReference>
<accession>A0ABQ7DER2</accession>
<gene>
    <name evidence="1" type="ORF">DY000_02030710</name>
</gene>
<reference evidence="1 2" key="1">
    <citation type="journal article" date="2020" name="BMC Genomics">
        <title>Intraspecific diversification of the crop wild relative Brassica cretica Lam. using demographic model selection.</title>
        <authorList>
            <person name="Kioukis A."/>
            <person name="Michalopoulou V.A."/>
            <person name="Briers L."/>
            <person name="Pirintsos S."/>
            <person name="Studholme D.J."/>
            <person name="Pavlidis P."/>
            <person name="Sarris P.F."/>
        </authorList>
    </citation>
    <scope>NUCLEOTIDE SEQUENCE [LARGE SCALE GENOMIC DNA]</scope>
    <source>
        <strain evidence="2">cv. PFS-1207/04</strain>
    </source>
</reference>
<evidence type="ECO:0000313" key="2">
    <source>
        <dbReference type="Proteomes" id="UP000266723"/>
    </source>
</evidence>
<dbReference type="Proteomes" id="UP000266723">
    <property type="component" value="Unassembled WGS sequence"/>
</dbReference>
<comment type="caution">
    <text evidence="1">The sequence shown here is derived from an EMBL/GenBank/DDBJ whole genome shotgun (WGS) entry which is preliminary data.</text>
</comment>
<sequence>MSRVASVKIQSHQCKGSGSSVRRFKVVSVKIQSLVYGECKTEAVSGRASEEVTKTVVEA</sequence>
<protein>
    <submittedName>
        <fullName evidence="1">Uncharacterized protein</fullName>
    </submittedName>
</protein>
<name>A0ABQ7DER2_BRACR</name>
<organism evidence="1 2">
    <name type="scientific">Brassica cretica</name>
    <name type="common">Mustard</name>
    <dbReference type="NCBI Taxonomy" id="69181"/>
    <lineage>
        <taxon>Eukaryota</taxon>
        <taxon>Viridiplantae</taxon>
        <taxon>Streptophyta</taxon>
        <taxon>Embryophyta</taxon>
        <taxon>Tracheophyta</taxon>
        <taxon>Spermatophyta</taxon>
        <taxon>Magnoliopsida</taxon>
        <taxon>eudicotyledons</taxon>
        <taxon>Gunneridae</taxon>
        <taxon>Pentapetalae</taxon>
        <taxon>rosids</taxon>
        <taxon>malvids</taxon>
        <taxon>Brassicales</taxon>
        <taxon>Brassicaceae</taxon>
        <taxon>Brassiceae</taxon>
        <taxon>Brassica</taxon>
    </lineage>
</organism>
<evidence type="ECO:0000313" key="1">
    <source>
        <dbReference type="EMBL" id="KAF3576502.1"/>
    </source>
</evidence>